<dbReference type="PANTHER" id="PTHR34427:SF5">
    <property type="entry name" value="DUF4283 DOMAIN-CONTAINING PROTEIN"/>
    <property type="match status" value="1"/>
</dbReference>
<comment type="caution">
    <text evidence="1">The sequence shown here is derived from an EMBL/GenBank/DDBJ whole genome shotgun (WGS) entry which is preliminary data.</text>
</comment>
<protein>
    <recommendedName>
        <fullName evidence="3">DUF4283 domain-containing protein</fullName>
    </recommendedName>
</protein>
<reference evidence="1" key="2">
    <citation type="submission" date="2020-06" db="EMBL/GenBank/DDBJ databases">
        <title>Helianthus annuus Genome sequencing and assembly Release 2.</title>
        <authorList>
            <person name="Gouzy J."/>
            <person name="Langlade N."/>
            <person name="Munos S."/>
        </authorList>
    </citation>
    <scope>NUCLEOTIDE SEQUENCE</scope>
    <source>
        <tissue evidence="1">Leaves</tissue>
    </source>
</reference>
<dbReference type="PANTHER" id="PTHR34427">
    <property type="entry name" value="DUF4283 DOMAIN PROTEIN"/>
    <property type="match status" value="1"/>
</dbReference>
<dbReference type="EMBL" id="MNCJ02000327">
    <property type="protein sequence ID" value="KAF5778507.1"/>
    <property type="molecule type" value="Genomic_DNA"/>
</dbReference>
<dbReference type="Proteomes" id="UP000215914">
    <property type="component" value="Unassembled WGS sequence"/>
</dbReference>
<keyword evidence="2" id="KW-1185">Reference proteome</keyword>
<name>A0A9K3MWQ1_HELAN</name>
<proteinExistence type="predicted"/>
<gene>
    <name evidence="1" type="ORF">HanXRQr2_Chr12g0548331</name>
</gene>
<evidence type="ECO:0000313" key="2">
    <source>
        <dbReference type="Proteomes" id="UP000215914"/>
    </source>
</evidence>
<evidence type="ECO:0008006" key="3">
    <source>
        <dbReference type="Google" id="ProtNLM"/>
    </source>
</evidence>
<sequence>MGDCKLKANVVRFAVENSSSLEQQDNRTQFPGNAGSGFGKRNSNYMDFRSYYDVVGTSKGVGSIVKESEGSNVGEKRDLAKSIVMPDKTGAFKELFRISVVGRTVDLETLVDFDRLLWIAKIRFSRIQYLGGLTILVTFHDDVATNLFMDSKAIWGPWFTKLEVWSGQSLHFERVAWLKLSGIPLHLLDPDTLLLIGELYGKVLHVPKGPEEDQDLSMARVGVLAGEAYRIKEVVSLKWKDRSFRIWVEEELED</sequence>
<dbReference type="Gramene" id="mRNA:HanXRQr2_Chr12g0548331">
    <property type="protein sequence ID" value="CDS:HanXRQr2_Chr12g0548331.1"/>
    <property type="gene ID" value="HanXRQr2_Chr12g0548331"/>
</dbReference>
<reference evidence="1" key="1">
    <citation type="journal article" date="2017" name="Nature">
        <title>The sunflower genome provides insights into oil metabolism, flowering and Asterid evolution.</title>
        <authorList>
            <person name="Badouin H."/>
            <person name="Gouzy J."/>
            <person name="Grassa C.J."/>
            <person name="Murat F."/>
            <person name="Staton S.E."/>
            <person name="Cottret L."/>
            <person name="Lelandais-Briere C."/>
            <person name="Owens G.L."/>
            <person name="Carrere S."/>
            <person name="Mayjonade B."/>
            <person name="Legrand L."/>
            <person name="Gill N."/>
            <person name="Kane N.C."/>
            <person name="Bowers J.E."/>
            <person name="Hubner S."/>
            <person name="Bellec A."/>
            <person name="Berard A."/>
            <person name="Berges H."/>
            <person name="Blanchet N."/>
            <person name="Boniface M.C."/>
            <person name="Brunel D."/>
            <person name="Catrice O."/>
            <person name="Chaidir N."/>
            <person name="Claudel C."/>
            <person name="Donnadieu C."/>
            <person name="Faraut T."/>
            <person name="Fievet G."/>
            <person name="Helmstetter N."/>
            <person name="King M."/>
            <person name="Knapp S.J."/>
            <person name="Lai Z."/>
            <person name="Le Paslier M.C."/>
            <person name="Lippi Y."/>
            <person name="Lorenzon L."/>
            <person name="Mandel J.R."/>
            <person name="Marage G."/>
            <person name="Marchand G."/>
            <person name="Marquand E."/>
            <person name="Bret-Mestries E."/>
            <person name="Morien E."/>
            <person name="Nambeesan S."/>
            <person name="Nguyen T."/>
            <person name="Pegot-Espagnet P."/>
            <person name="Pouilly N."/>
            <person name="Raftis F."/>
            <person name="Sallet E."/>
            <person name="Schiex T."/>
            <person name="Thomas J."/>
            <person name="Vandecasteele C."/>
            <person name="Vares D."/>
            <person name="Vear F."/>
            <person name="Vautrin S."/>
            <person name="Crespi M."/>
            <person name="Mangin B."/>
            <person name="Burke J.M."/>
            <person name="Salse J."/>
            <person name="Munos S."/>
            <person name="Vincourt P."/>
            <person name="Rieseberg L.H."/>
            <person name="Langlade N.B."/>
        </authorList>
    </citation>
    <scope>NUCLEOTIDE SEQUENCE</scope>
    <source>
        <tissue evidence="1">Leaves</tissue>
    </source>
</reference>
<organism evidence="1 2">
    <name type="scientific">Helianthus annuus</name>
    <name type="common">Common sunflower</name>
    <dbReference type="NCBI Taxonomy" id="4232"/>
    <lineage>
        <taxon>Eukaryota</taxon>
        <taxon>Viridiplantae</taxon>
        <taxon>Streptophyta</taxon>
        <taxon>Embryophyta</taxon>
        <taxon>Tracheophyta</taxon>
        <taxon>Spermatophyta</taxon>
        <taxon>Magnoliopsida</taxon>
        <taxon>eudicotyledons</taxon>
        <taxon>Gunneridae</taxon>
        <taxon>Pentapetalae</taxon>
        <taxon>asterids</taxon>
        <taxon>campanulids</taxon>
        <taxon>Asterales</taxon>
        <taxon>Asteraceae</taxon>
        <taxon>Asteroideae</taxon>
        <taxon>Heliantheae alliance</taxon>
        <taxon>Heliantheae</taxon>
        <taxon>Helianthus</taxon>
    </lineage>
</organism>
<dbReference type="AlphaFoldDB" id="A0A9K3MWQ1"/>
<evidence type="ECO:0000313" key="1">
    <source>
        <dbReference type="EMBL" id="KAF5778507.1"/>
    </source>
</evidence>
<accession>A0A9K3MWQ1</accession>